<feature type="domain" description="AB hydrolase-1" evidence="2">
    <location>
        <begin position="26"/>
        <end position="186"/>
    </location>
</feature>
<evidence type="ECO:0000313" key="4">
    <source>
        <dbReference type="Proteomes" id="UP000005038"/>
    </source>
</evidence>
<dbReference type="InterPro" id="IPR000073">
    <property type="entry name" value="AB_hydrolase_1"/>
</dbReference>
<dbReference type="PRINTS" id="PR00412">
    <property type="entry name" value="EPOXHYDRLASE"/>
</dbReference>
<organism evidence="3 4">
    <name type="scientific">Gordonia otitidis (strain DSM 44809 / CCUG 52243 / JCM 12355 / NBRC 100426 / IFM 10032)</name>
    <dbReference type="NCBI Taxonomy" id="1108044"/>
    <lineage>
        <taxon>Bacteria</taxon>
        <taxon>Bacillati</taxon>
        <taxon>Actinomycetota</taxon>
        <taxon>Actinomycetes</taxon>
        <taxon>Mycobacteriales</taxon>
        <taxon>Gordoniaceae</taxon>
        <taxon>Gordonia</taxon>
    </lineage>
</organism>
<protein>
    <submittedName>
        <fullName evidence="3">Epoxide hydrolase</fullName>
    </submittedName>
</protein>
<dbReference type="OrthoDB" id="2987348at2"/>
<accession>H5TKZ2</accession>
<dbReference type="RefSeq" id="WP_007238389.1">
    <property type="nucleotide sequence ID" value="NZ_BAFB01000095.1"/>
</dbReference>
<dbReference type="AlphaFoldDB" id="H5TKZ2"/>
<dbReference type="EMBL" id="BAFB01000095">
    <property type="protein sequence ID" value="GAB34150.1"/>
    <property type="molecule type" value="Genomic_DNA"/>
</dbReference>
<dbReference type="STRING" id="1108044.GOOTI_095_00270"/>
<dbReference type="InterPro" id="IPR000639">
    <property type="entry name" value="Epox_hydrolase-like"/>
</dbReference>
<keyword evidence="1 3" id="KW-0378">Hydrolase</keyword>
<proteinExistence type="predicted"/>
<reference evidence="3" key="1">
    <citation type="submission" date="2012-02" db="EMBL/GenBank/DDBJ databases">
        <title>Whole genome shotgun sequence of Gordonia otitidis NBRC 100426.</title>
        <authorList>
            <person name="Yoshida I."/>
            <person name="Hosoyama A."/>
            <person name="Tsuchikane K."/>
            <person name="Katsumata H."/>
            <person name="Yamazaki S."/>
            <person name="Fujita N."/>
        </authorList>
    </citation>
    <scope>NUCLEOTIDE SEQUENCE [LARGE SCALE GENOMIC DNA]</scope>
    <source>
        <strain evidence="3">NBRC 100426</strain>
    </source>
</reference>
<dbReference type="PANTHER" id="PTHR43329">
    <property type="entry name" value="EPOXIDE HYDROLASE"/>
    <property type="match status" value="1"/>
</dbReference>
<dbReference type="Proteomes" id="UP000005038">
    <property type="component" value="Unassembled WGS sequence"/>
</dbReference>
<evidence type="ECO:0000256" key="1">
    <source>
        <dbReference type="ARBA" id="ARBA00022801"/>
    </source>
</evidence>
<evidence type="ECO:0000313" key="3">
    <source>
        <dbReference type="EMBL" id="GAB34150.1"/>
    </source>
</evidence>
<evidence type="ECO:0000259" key="2">
    <source>
        <dbReference type="Pfam" id="PF00561"/>
    </source>
</evidence>
<gene>
    <name evidence="3" type="ORF">GOOTI_095_00270</name>
</gene>
<sequence>METERREITVGDLTFDVRVGGPDHGPWVLMLHGFPVNSSCFDDVAARLHESGLRTIQVDQRGYSPAARPADVEAYRLDALVDDALGILDAMNVPYAILVGHDWGGIVAWHLAGKHPDRFTGLVVASTGHPLAMRDAIKSADTTDDQREKSSYIKDFIAEGAEEKLLARNGVLLLRAGVTADELAPLKEPGALTAALNWYRANFTGDIAATLACPPVEIPTTLVWSDGDTALGRAQAEGSGRYVYGDYRFCELPGVDHWIPQKAAKELASEISLRSAVF</sequence>
<name>H5TKZ2_GORO1</name>
<dbReference type="SUPFAM" id="SSF53474">
    <property type="entry name" value="alpha/beta-Hydrolases"/>
    <property type="match status" value="1"/>
</dbReference>
<comment type="caution">
    <text evidence="3">The sequence shown here is derived from an EMBL/GenBank/DDBJ whole genome shotgun (WGS) entry which is preliminary data.</text>
</comment>
<dbReference type="Pfam" id="PF00561">
    <property type="entry name" value="Abhydrolase_1"/>
    <property type="match status" value="1"/>
</dbReference>
<dbReference type="Gene3D" id="3.40.50.1820">
    <property type="entry name" value="alpha/beta hydrolase"/>
    <property type="match status" value="1"/>
</dbReference>
<keyword evidence="4" id="KW-1185">Reference proteome</keyword>
<dbReference type="GO" id="GO:0016787">
    <property type="term" value="F:hydrolase activity"/>
    <property type="evidence" value="ECO:0007669"/>
    <property type="project" value="UniProtKB-KW"/>
</dbReference>
<dbReference type="InterPro" id="IPR029058">
    <property type="entry name" value="AB_hydrolase_fold"/>
</dbReference>